<gene>
    <name evidence="2" type="ORF">B296_00010693</name>
</gene>
<organism evidence="2 3">
    <name type="scientific">Ensete ventricosum</name>
    <name type="common">Abyssinian banana</name>
    <name type="synonym">Musa ensete</name>
    <dbReference type="NCBI Taxonomy" id="4639"/>
    <lineage>
        <taxon>Eukaryota</taxon>
        <taxon>Viridiplantae</taxon>
        <taxon>Streptophyta</taxon>
        <taxon>Embryophyta</taxon>
        <taxon>Tracheophyta</taxon>
        <taxon>Spermatophyta</taxon>
        <taxon>Magnoliopsida</taxon>
        <taxon>Liliopsida</taxon>
        <taxon>Zingiberales</taxon>
        <taxon>Musaceae</taxon>
        <taxon>Ensete</taxon>
    </lineage>
</organism>
<evidence type="ECO:0000313" key="3">
    <source>
        <dbReference type="Proteomes" id="UP000287651"/>
    </source>
</evidence>
<evidence type="ECO:0000313" key="2">
    <source>
        <dbReference type="EMBL" id="RRT48623.1"/>
    </source>
</evidence>
<dbReference type="EMBL" id="AMZH03013837">
    <property type="protein sequence ID" value="RRT48623.1"/>
    <property type="molecule type" value="Genomic_DNA"/>
</dbReference>
<proteinExistence type="predicted"/>
<sequence length="97" mass="10453">IEAQDLDNGAPILAKAARELDNFSTHIHLRELELLGGHSGVEAGGRKGRESDDESSGAQLPKNKASVRKEVDSEEHHSDVESDLPIAKEGIQMQDNG</sequence>
<protein>
    <submittedName>
        <fullName evidence="2">Uncharacterized protein</fullName>
    </submittedName>
</protein>
<accession>A0A426YA43</accession>
<dbReference type="AlphaFoldDB" id="A0A426YA43"/>
<name>A0A426YA43_ENSVE</name>
<comment type="caution">
    <text evidence="2">The sequence shown here is derived from an EMBL/GenBank/DDBJ whole genome shotgun (WGS) entry which is preliminary data.</text>
</comment>
<feature type="compositionally biased region" description="Basic and acidic residues" evidence="1">
    <location>
        <begin position="67"/>
        <end position="80"/>
    </location>
</feature>
<dbReference type="Proteomes" id="UP000287651">
    <property type="component" value="Unassembled WGS sequence"/>
</dbReference>
<reference evidence="2 3" key="1">
    <citation type="journal article" date="2014" name="Agronomy (Basel)">
        <title>A Draft Genome Sequence for Ensete ventricosum, the Drought-Tolerant Tree Against Hunger.</title>
        <authorList>
            <person name="Harrison J."/>
            <person name="Moore K.A."/>
            <person name="Paszkiewicz K."/>
            <person name="Jones T."/>
            <person name="Grant M."/>
            <person name="Ambacheew D."/>
            <person name="Muzemil S."/>
            <person name="Studholme D.J."/>
        </authorList>
    </citation>
    <scope>NUCLEOTIDE SEQUENCE [LARGE SCALE GENOMIC DNA]</scope>
</reference>
<feature type="non-terminal residue" evidence="2">
    <location>
        <position position="1"/>
    </location>
</feature>
<evidence type="ECO:0000256" key="1">
    <source>
        <dbReference type="SAM" id="MobiDB-lite"/>
    </source>
</evidence>
<feature type="region of interest" description="Disordered" evidence="1">
    <location>
        <begin position="35"/>
        <end position="97"/>
    </location>
</feature>